<keyword evidence="3" id="KW-1185">Reference proteome</keyword>
<dbReference type="RefSeq" id="XP_018382798.1">
    <property type="nucleotide sequence ID" value="XM_018531074.1"/>
</dbReference>
<evidence type="ECO:0008006" key="4">
    <source>
        <dbReference type="Google" id="ProtNLM"/>
    </source>
</evidence>
<dbReference type="EMBL" id="KV441487">
    <property type="protein sequence ID" value="OAG17377.1"/>
    <property type="molecule type" value="Genomic_DNA"/>
</dbReference>
<organism evidence="2 3">
    <name type="scientific">Alternaria alternata</name>
    <name type="common">Alternaria rot fungus</name>
    <name type="synonym">Torula alternata</name>
    <dbReference type="NCBI Taxonomy" id="5599"/>
    <lineage>
        <taxon>Eukaryota</taxon>
        <taxon>Fungi</taxon>
        <taxon>Dikarya</taxon>
        <taxon>Ascomycota</taxon>
        <taxon>Pezizomycotina</taxon>
        <taxon>Dothideomycetes</taxon>
        <taxon>Pleosporomycetidae</taxon>
        <taxon>Pleosporales</taxon>
        <taxon>Pleosporineae</taxon>
        <taxon>Pleosporaceae</taxon>
        <taxon>Alternaria</taxon>
        <taxon>Alternaria sect. Alternaria</taxon>
        <taxon>Alternaria alternata complex</taxon>
    </lineage>
</organism>
<dbReference type="VEuPathDB" id="FungiDB:CC77DRAFT_288810"/>
<dbReference type="Proteomes" id="UP000077248">
    <property type="component" value="Unassembled WGS sequence"/>
</dbReference>
<proteinExistence type="predicted"/>
<protein>
    <recommendedName>
        <fullName evidence="4">CBM1 domain-containing protein</fullName>
    </recommendedName>
</protein>
<evidence type="ECO:0000313" key="2">
    <source>
        <dbReference type="EMBL" id="OAG17377.1"/>
    </source>
</evidence>
<dbReference type="GeneID" id="29116668"/>
<evidence type="ECO:0000256" key="1">
    <source>
        <dbReference type="SAM" id="SignalP"/>
    </source>
</evidence>
<sequence>MKLNVFVVFFAPTVLATTKVWNLSGSCNSANVCDVDTAFNNPNNPKVCNGRAGQYVGTGINGRTWCSPPGTKCTYVWRC</sequence>
<feature type="chain" id="PRO_5008059318" description="CBM1 domain-containing protein" evidence="1">
    <location>
        <begin position="17"/>
        <end position="79"/>
    </location>
</feature>
<gene>
    <name evidence="2" type="ORF">CC77DRAFT_288810</name>
</gene>
<accession>A0A177DDT6</accession>
<evidence type="ECO:0000313" key="3">
    <source>
        <dbReference type="Proteomes" id="UP000077248"/>
    </source>
</evidence>
<reference evidence="2 3" key="1">
    <citation type="submission" date="2016-05" db="EMBL/GenBank/DDBJ databases">
        <title>Comparative analysis of secretome profiles of manganese(II)-oxidizing ascomycete fungi.</title>
        <authorList>
            <consortium name="DOE Joint Genome Institute"/>
            <person name="Zeiner C.A."/>
            <person name="Purvine S.O."/>
            <person name="Zink E.M."/>
            <person name="Wu S."/>
            <person name="Pasa-Tolic L."/>
            <person name="Chaput D.L."/>
            <person name="Haridas S."/>
            <person name="Grigoriev I.V."/>
            <person name="Santelli C.M."/>
            <person name="Hansel C.M."/>
        </authorList>
    </citation>
    <scope>NUCLEOTIDE SEQUENCE [LARGE SCALE GENOMIC DNA]</scope>
    <source>
        <strain evidence="2 3">SRC1lrK2f</strain>
    </source>
</reference>
<feature type="signal peptide" evidence="1">
    <location>
        <begin position="1"/>
        <end position="16"/>
    </location>
</feature>
<dbReference type="KEGG" id="aalt:CC77DRAFT_288810"/>
<name>A0A177DDT6_ALTAL</name>
<keyword evidence="1" id="KW-0732">Signal</keyword>
<dbReference type="AlphaFoldDB" id="A0A177DDT6"/>